<dbReference type="GO" id="GO:0005737">
    <property type="term" value="C:cytoplasm"/>
    <property type="evidence" value="ECO:0007669"/>
    <property type="project" value="TreeGrafter"/>
</dbReference>
<feature type="domain" description="GST C-terminal" evidence="3">
    <location>
        <begin position="114"/>
        <end position="243"/>
    </location>
</feature>
<proteinExistence type="predicted"/>
<sequence>MMDLFEQRAPVNLEGGYGSAGDMKKTQYMLQLLGTPWDADTLKCIITAAEQGMEMTTGYLDTIKGEQDNQEYRDIFEFGTYPGMKEADYNVAGANAIMAFINARGLGYSLVPKNVNDAAMQDFWVDVAVTEATPYVNILVQEQIIQPMADSSYKVDQDACAHAKEALSKILDALDKQLTGNTYIIGKYSFADIHWTALIHLLMLTDESGIVQQRKQILRWYESLSTRKSNCGQNIVSFSLLPSKENIQRKELSSVIIEDF</sequence>
<dbReference type="SUPFAM" id="SSF47616">
    <property type="entry name" value="GST C-terminal domain-like"/>
    <property type="match status" value="1"/>
</dbReference>
<protein>
    <recommendedName>
        <fullName evidence="1">glutathione transferase</fullName>
        <ecNumber evidence="1">2.5.1.18</ecNumber>
    </recommendedName>
</protein>
<dbReference type="PANTHER" id="PTHR43900">
    <property type="entry name" value="GLUTATHIONE S-TRANSFERASE RHO"/>
    <property type="match status" value="1"/>
</dbReference>
<evidence type="ECO:0000256" key="2">
    <source>
        <dbReference type="ARBA" id="ARBA00022679"/>
    </source>
</evidence>
<dbReference type="GO" id="GO:0043295">
    <property type="term" value="F:glutathione binding"/>
    <property type="evidence" value="ECO:0007669"/>
    <property type="project" value="TreeGrafter"/>
</dbReference>
<dbReference type="GO" id="GO:0004364">
    <property type="term" value="F:glutathione transferase activity"/>
    <property type="evidence" value="ECO:0007669"/>
    <property type="project" value="UniProtKB-EC"/>
</dbReference>
<gene>
    <name evidence="4" type="ORF">SAMN04488079_101251</name>
</gene>
<name>A0A1I3UAN0_9GAMM</name>
<evidence type="ECO:0000259" key="3">
    <source>
        <dbReference type="PROSITE" id="PS50405"/>
    </source>
</evidence>
<dbReference type="PANTHER" id="PTHR43900:SF93">
    <property type="entry name" value="PHI CLASS GLUTATHIONE S-TRANSFERASE"/>
    <property type="match status" value="1"/>
</dbReference>
<keyword evidence="2 4" id="KW-0808">Transferase</keyword>
<dbReference type="Gene3D" id="3.40.30.10">
    <property type="entry name" value="Glutaredoxin"/>
    <property type="match status" value="1"/>
</dbReference>
<dbReference type="STRING" id="45496.SAMN04488079_101251"/>
<dbReference type="OrthoDB" id="9803562at2"/>
<dbReference type="InterPro" id="IPR036282">
    <property type="entry name" value="Glutathione-S-Trfase_C_sf"/>
</dbReference>
<dbReference type="Gene3D" id="1.20.1050.10">
    <property type="match status" value="1"/>
</dbReference>
<reference evidence="5" key="1">
    <citation type="submission" date="2016-10" db="EMBL/GenBank/DDBJ databases">
        <authorList>
            <person name="Varghese N."/>
            <person name="Submissions S."/>
        </authorList>
    </citation>
    <scope>NUCLEOTIDE SEQUENCE [LARGE SCALE GENOMIC DNA]</scope>
    <source>
        <strain evidence="5">DSM 11578</strain>
    </source>
</reference>
<dbReference type="Pfam" id="PF14497">
    <property type="entry name" value="GST_C_3"/>
    <property type="match status" value="1"/>
</dbReference>
<evidence type="ECO:0000313" key="5">
    <source>
        <dbReference type="Proteomes" id="UP000198924"/>
    </source>
</evidence>
<dbReference type="InterPro" id="IPR036249">
    <property type="entry name" value="Thioredoxin-like_sf"/>
</dbReference>
<dbReference type="InterPro" id="IPR010987">
    <property type="entry name" value="Glutathione-S-Trfase_C-like"/>
</dbReference>
<dbReference type="PROSITE" id="PS50405">
    <property type="entry name" value="GST_CTER"/>
    <property type="match status" value="1"/>
</dbReference>
<dbReference type="GO" id="GO:0006749">
    <property type="term" value="P:glutathione metabolic process"/>
    <property type="evidence" value="ECO:0007669"/>
    <property type="project" value="TreeGrafter"/>
</dbReference>
<organism evidence="4 5">
    <name type="scientific">Methylophaga sulfidovorans</name>
    <dbReference type="NCBI Taxonomy" id="45496"/>
    <lineage>
        <taxon>Bacteria</taxon>
        <taxon>Pseudomonadati</taxon>
        <taxon>Pseudomonadota</taxon>
        <taxon>Gammaproteobacteria</taxon>
        <taxon>Thiotrichales</taxon>
        <taxon>Piscirickettsiaceae</taxon>
        <taxon>Methylophaga</taxon>
    </lineage>
</organism>
<dbReference type="AlphaFoldDB" id="A0A1I3UAN0"/>
<dbReference type="EC" id="2.5.1.18" evidence="1"/>
<dbReference type="SUPFAM" id="SSF52833">
    <property type="entry name" value="Thioredoxin-like"/>
    <property type="match status" value="1"/>
</dbReference>
<dbReference type="InterPro" id="IPR004046">
    <property type="entry name" value="GST_C"/>
</dbReference>
<keyword evidence="5" id="KW-1185">Reference proteome</keyword>
<accession>A0A1I3UAN0</accession>
<dbReference type="EMBL" id="FOSH01000001">
    <property type="protein sequence ID" value="SFJ79965.1"/>
    <property type="molecule type" value="Genomic_DNA"/>
</dbReference>
<evidence type="ECO:0000313" key="4">
    <source>
        <dbReference type="EMBL" id="SFJ79965.1"/>
    </source>
</evidence>
<dbReference type="Proteomes" id="UP000198924">
    <property type="component" value="Unassembled WGS sequence"/>
</dbReference>
<dbReference type="RefSeq" id="WP_143092239.1">
    <property type="nucleotide sequence ID" value="NZ_FOSH01000001.1"/>
</dbReference>
<evidence type="ECO:0000256" key="1">
    <source>
        <dbReference type="ARBA" id="ARBA00012452"/>
    </source>
</evidence>